<comment type="similarity">
    <text evidence="2">Belongs to the LETM1 family.</text>
</comment>
<evidence type="ECO:0000256" key="13">
    <source>
        <dbReference type="SAM" id="Phobius"/>
    </source>
</evidence>
<comment type="subcellular location">
    <subcellularLocation>
        <location evidence="1">Mitochondrion inner membrane</location>
        <topology evidence="1">Single-pass membrane protein</topology>
    </subcellularLocation>
</comment>
<dbReference type="PROSITE" id="PS51758">
    <property type="entry name" value="LETM1_RBD"/>
    <property type="match status" value="1"/>
</dbReference>
<dbReference type="OrthoDB" id="275278at2759"/>
<dbReference type="GO" id="GO:0005743">
    <property type="term" value="C:mitochondrial inner membrane"/>
    <property type="evidence" value="ECO:0007669"/>
    <property type="project" value="UniProtKB-SubCell"/>
</dbReference>
<evidence type="ECO:0000256" key="12">
    <source>
        <dbReference type="SAM" id="MobiDB-lite"/>
    </source>
</evidence>
<dbReference type="EMBL" id="JAPFFL010000214">
    <property type="protein sequence ID" value="KAJ6670120.1"/>
    <property type="molecule type" value="Genomic_DNA"/>
</dbReference>
<dbReference type="PROSITE" id="PS50222">
    <property type="entry name" value="EF_HAND_2"/>
    <property type="match status" value="1"/>
</dbReference>
<evidence type="ECO:0000256" key="10">
    <source>
        <dbReference type="ARBA" id="ARBA00031360"/>
    </source>
</evidence>
<dbReference type="PANTHER" id="PTHR14009:SF31">
    <property type="entry name" value="MITOCHONDRIAL PROTON_CALCIUM EXCHANGER PROTEIN"/>
    <property type="match status" value="1"/>
</dbReference>
<evidence type="ECO:0000259" key="14">
    <source>
        <dbReference type="PROSITE" id="PS50222"/>
    </source>
</evidence>
<comment type="caution">
    <text evidence="16">The sequence shown here is derived from an EMBL/GenBank/DDBJ whole genome shotgun (WGS) entry which is preliminary data.</text>
</comment>
<feature type="compositionally biased region" description="Acidic residues" evidence="12">
    <location>
        <begin position="338"/>
        <end position="347"/>
    </location>
</feature>
<sequence>MSREDWAKKLVHWKHEIISTLQHYWLGFKLLWADARISSRLLLKLAGGKSLSRRERQQLTRTTADIFRLVPFAVFIVVPFMEFLLPVFLKLFPNMLPSTFQDKMKEQEALKRRLNARIEYAKFLQDTVKEMAKEVQNSRSGEIKKTAEDLDDFLNNVRRGSIVSNDEILGFAKLFNDELTLDNISRPRLVNMCKYMGISPFGTDAYLRYMLRKRLQRIKNDDRLIQAEGVESLSEAELREDCRERGMLGMLSVEEMQQQLRDWLELSLNHSVPSSLLILSRAFMISGKLKPEEAVRATLSSLPDEVVDTVGVTALPSEDSVSERRRKLEYLEMQEEMIKEEEEDKEEELARMKESKATSASSVSREREEFLGLVNKEIELYNSMVEKEGNDGVKEAVKAYRAAREETDRASDVDEQDEVSSALIERVDSMLHNLEKEIDDVDAKIGDRWRILDRDYDGKVTPEEVAAAAMYLKDTLGKEGIQELISNLSKDRDGKILVEDIVKLGSWTEDAKATEEREM</sequence>
<evidence type="ECO:0000259" key="15">
    <source>
        <dbReference type="PROSITE" id="PS51758"/>
    </source>
</evidence>
<evidence type="ECO:0000256" key="11">
    <source>
        <dbReference type="PROSITE-ProRule" id="PRU01094"/>
    </source>
</evidence>
<gene>
    <name evidence="16" type="ORF">OIU85_017822</name>
</gene>
<keyword evidence="4" id="KW-0813">Transport</keyword>
<feature type="domain" description="EF-hand" evidence="14">
    <location>
        <begin position="440"/>
        <end position="475"/>
    </location>
</feature>
<dbReference type="Pfam" id="PF07766">
    <property type="entry name" value="LETM1_RBD"/>
    <property type="match status" value="1"/>
</dbReference>
<dbReference type="GO" id="GO:0005509">
    <property type="term" value="F:calcium ion binding"/>
    <property type="evidence" value="ECO:0007669"/>
    <property type="project" value="InterPro"/>
</dbReference>
<evidence type="ECO:0000256" key="5">
    <source>
        <dbReference type="ARBA" id="ARBA00022692"/>
    </source>
</evidence>
<dbReference type="Proteomes" id="UP001151529">
    <property type="component" value="Unassembled WGS sequence"/>
</dbReference>
<evidence type="ECO:0000256" key="2">
    <source>
        <dbReference type="ARBA" id="ARBA00009584"/>
    </source>
</evidence>
<evidence type="ECO:0000256" key="6">
    <source>
        <dbReference type="ARBA" id="ARBA00022792"/>
    </source>
</evidence>
<dbReference type="InterPro" id="IPR044202">
    <property type="entry name" value="LETM1/MDM38-like"/>
</dbReference>
<dbReference type="InterPro" id="IPR002048">
    <property type="entry name" value="EF_hand_dom"/>
</dbReference>
<evidence type="ECO:0000256" key="3">
    <source>
        <dbReference type="ARBA" id="ARBA00020557"/>
    </source>
</evidence>
<reference evidence="16 17" key="1">
    <citation type="journal article" date="2023" name="Int. J. Mol. Sci.">
        <title>De Novo Assembly and Annotation of 11 Diverse Shrub Willow (Salix) Genomes Reveals Novel Gene Organization in Sex-Linked Regions.</title>
        <authorList>
            <person name="Hyden B."/>
            <person name="Feng K."/>
            <person name="Yates T.B."/>
            <person name="Jawdy S."/>
            <person name="Cereghino C."/>
            <person name="Smart L.B."/>
            <person name="Muchero W."/>
        </authorList>
    </citation>
    <scope>NUCLEOTIDE SEQUENCE [LARGE SCALE GENOMIC DNA]</scope>
    <source>
        <tissue evidence="16">Shoot tip</tissue>
    </source>
</reference>
<feature type="region of interest" description="Disordered" evidence="12">
    <location>
        <begin position="338"/>
        <end position="361"/>
    </location>
</feature>
<protein>
    <recommendedName>
        <fullName evidence="3">Mitochondrial proton/calcium exchanger protein</fullName>
    </recommendedName>
    <alternativeName>
        <fullName evidence="10">Leucine zipper-EF-hand-containing transmembrane protein 1</fullName>
    </alternativeName>
</protein>
<dbReference type="GO" id="GO:0043022">
    <property type="term" value="F:ribosome binding"/>
    <property type="evidence" value="ECO:0007669"/>
    <property type="project" value="InterPro"/>
</dbReference>
<dbReference type="PANTHER" id="PTHR14009">
    <property type="entry name" value="LEUCINE ZIPPER-EF-HAND CONTAINING TRANSMEMBRANE PROTEIN"/>
    <property type="match status" value="1"/>
</dbReference>
<feature type="domain" description="Letm1 RBD" evidence="15">
    <location>
        <begin position="112"/>
        <end position="365"/>
    </location>
</feature>
<keyword evidence="5 13" id="KW-0812">Transmembrane</keyword>
<dbReference type="GO" id="GO:0015297">
    <property type="term" value="F:antiporter activity"/>
    <property type="evidence" value="ECO:0007669"/>
    <property type="project" value="UniProtKB-KW"/>
</dbReference>
<proteinExistence type="inferred from homology"/>
<dbReference type="Gene3D" id="1.10.238.10">
    <property type="entry name" value="EF-hand"/>
    <property type="match status" value="1"/>
</dbReference>
<feature type="transmembrane region" description="Helical" evidence="13">
    <location>
        <begin position="66"/>
        <end position="89"/>
    </location>
</feature>
<dbReference type="AlphaFoldDB" id="A0A9Q0NHT7"/>
<evidence type="ECO:0000313" key="16">
    <source>
        <dbReference type="EMBL" id="KAJ6670120.1"/>
    </source>
</evidence>
<dbReference type="InterPro" id="IPR011992">
    <property type="entry name" value="EF-hand-dom_pair"/>
</dbReference>
<keyword evidence="4" id="KW-0050">Antiport</keyword>
<evidence type="ECO:0000256" key="7">
    <source>
        <dbReference type="ARBA" id="ARBA00022989"/>
    </source>
</evidence>
<evidence type="ECO:0000313" key="17">
    <source>
        <dbReference type="Proteomes" id="UP001151529"/>
    </source>
</evidence>
<dbReference type="InterPro" id="IPR033122">
    <property type="entry name" value="LETM1-like_RBD"/>
</dbReference>
<keyword evidence="8 11" id="KW-0496">Mitochondrion</keyword>
<evidence type="ECO:0000256" key="4">
    <source>
        <dbReference type="ARBA" id="ARBA00022449"/>
    </source>
</evidence>
<keyword evidence="7 13" id="KW-1133">Transmembrane helix</keyword>
<accession>A0A9Q0NHT7</accession>
<dbReference type="GO" id="GO:0030003">
    <property type="term" value="P:intracellular monoatomic cation homeostasis"/>
    <property type="evidence" value="ECO:0007669"/>
    <property type="project" value="TreeGrafter"/>
</dbReference>
<organism evidence="16 17">
    <name type="scientific">Salix viminalis</name>
    <name type="common">Common osier</name>
    <name type="synonym">Basket willow</name>
    <dbReference type="NCBI Taxonomy" id="40686"/>
    <lineage>
        <taxon>Eukaryota</taxon>
        <taxon>Viridiplantae</taxon>
        <taxon>Streptophyta</taxon>
        <taxon>Embryophyta</taxon>
        <taxon>Tracheophyta</taxon>
        <taxon>Spermatophyta</taxon>
        <taxon>Magnoliopsida</taxon>
        <taxon>eudicotyledons</taxon>
        <taxon>Gunneridae</taxon>
        <taxon>Pentapetalae</taxon>
        <taxon>rosids</taxon>
        <taxon>fabids</taxon>
        <taxon>Malpighiales</taxon>
        <taxon>Salicaceae</taxon>
        <taxon>Saliceae</taxon>
        <taxon>Salix</taxon>
    </lineage>
</organism>
<keyword evidence="6" id="KW-0999">Mitochondrion inner membrane</keyword>
<keyword evidence="17" id="KW-1185">Reference proteome</keyword>
<evidence type="ECO:0000256" key="1">
    <source>
        <dbReference type="ARBA" id="ARBA00004434"/>
    </source>
</evidence>
<keyword evidence="9 13" id="KW-0472">Membrane</keyword>
<evidence type="ECO:0000256" key="8">
    <source>
        <dbReference type="ARBA" id="ARBA00023128"/>
    </source>
</evidence>
<dbReference type="Pfam" id="PF13499">
    <property type="entry name" value="EF-hand_7"/>
    <property type="match status" value="1"/>
</dbReference>
<name>A0A9Q0NHT7_SALVM</name>
<dbReference type="SUPFAM" id="SSF47473">
    <property type="entry name" value="EF-hand"/>
    <property type="match status" value="1"/>
</dbReference>
<evidence type="ECO:0000256" key="9">
    <source>
        <dbReference type="ARBA" id="ARBA00023136"/>
    </source>
</evidence>